<evidence type="ECO:0000256" key="3">
    <source>
        <dbReference type="ARBA" id="ARBA00010617"/>
    </source>
</evidence>
<evidence type="ECO:0000256" key="4">
    <source>
        <dbReference type="ARBA" id="ARBA00022617"/>
    </source>
</evidence>
<evidence type="ECO:0000256" key="7">
    <source>
        <dbReference type="ARBA" id="ARBA00023004"/>
    </source>
</evidence>
<dbReference type="PANTHER" id="PTHR46300:SF7">
    <property type="entry name" value="P450, PUTATIVE (EUROFUNG)-RELATED"/>
    <property type="match status" value="1"/>
</dbReference>
<evidence type="ECO:0008006" key="11">
    <source>
        <dbReference type="Google" id="ProtNLM"/>
    </source>
</evidence>
<comment type="cofactor">
    <cofactor evidence="1">
        <name>heme</name>
        <dbReference type="ChEBI" id="CHEBI:30413"/>
    </cofactor>
</comment>
<dbReference type="Pfam" id="PF00067">
    <property type="entry name" value="p450"/>
    <property type="match status" value="2"/>
</dbReference>
<sequence>MIHVKLLDVILLALGSWFVRRIIVQRRKAPLPPGPQGWPLIGNFMSLPRNRRWETFAEWEMKWGSIIHISAFGKHLIVVNNGKTAVEMLNKKSNIYSDRPAFVMVGELVGWNNSITLSPYGDRLRKSRAMVQRVIGSRVDVKEYHSYIEAEATSGAIILRISYGYCTLEDDDPLVNLADVTITQFSEAGEVGKWLVDITPAMKYIPAWFPGAAFKKNAAQWKKNVIEMVTRPYDLVKYRMADNTALPSFTSNLLEGREVTPEQEDLIKWAAVSLYGGGADTVVSAMSTFFLAMTLYPEVQQRAQLEIDSVVGNDRLPTLDDHLPYVEAIVSEVLRWGTVVPLGIRTFLTSEDGASNPIGRRCTSVDAR</sequence>
<dbReference type="GO" id="GO:0005506">
    <property type="term" value="F:iron ion binding"/>
    <property type="evidence" value="ECO:0007669"/>
    <property type="project" value="InterPro"/>
</dbReference>
<comment type="pathway">
    <text evidence="2">Secondary metabolite biosynthesis.</text>
</comment>
<evidence type="ECO:0000256" key="1">
    <source>
        <dbReference type="ARBA" id="ARBA00001971"/>
    </source>
</evidence>
<dbReference type="InterPro" id="IPR001128">
    <property type="entry name" value="Cyt_P450"/>
</dbReference>
<dbReference type="GO" id="GO:0020037">
    <property type="term" value="F:heme binding"/>
    <property type="evidence" value="ECO:0007669"/>
    <property type="project" value="InterPro"/>
</dbReference>
<dbReference type="EMBL" id="SGPL01001273">
    <property type="protein sequence ID" value="THH03763.1"/>
    <property type="molecule type" value="Genomic_DNA"/>
</dbReference>
<evidence type="ECO:0000313" key="10">
    <source>
        <dbReference type="Proteomes" id="UP000310158"/>
    </source>
</evidence>
<dbReference type="AlphaFoldDB" id="A0A4V3XBY1"/>
<dbReference type="InterPro" id="IPR050364">
    <property type="entry name" value="Cytochrome_P450_fung"/>
</dbReference>
<evidence type="ECO:0000256" key="8">
    <source>
        <dbReference type="ARBA" id="ARBA00023033"/>
    </source>
</evidence>
<evidence type="ECO:0000256" key="6">
    <source>
        <dbReference type="ARBA" id="ARBA00023002"/>
    </source>
</evidence>
<dbReference type="Gene3D" id="1.10.630.10">
    <property type="entry name" value="Cytochrome P450"/>
    <property type="match status" value="1"/>
</dbReference>
<evidence type="ECO:0000256" key="5">
    <source>
        <dbReference type="ARBA" id="ARBA00022723"/>
    </source>
</evidence>
<proteinExistence type="inferred from homology"/>
<dbReference type="Proteomes" id="UP000310158">
    <property type="component" value="Unassembled WGS sequence"/>
</dbReference>
<protein>
    <recommendedName>
        <fullName evidence="11">Cytochrome P450</fullName>
    </recommendedName>
</protein>
<dbReference type="GO" id="GO:0004497">
    <property type="term" value="F:monooxygenase activity"/>
    <property type="evidence" value="ECO:0007669"/>
    <property type="project" value="UniProtKB-KW"/>
</dbReference>
<dbReference type="PRINTS" id="PR00463">
    <property type="entry name" value="EP450I"/>
</dbReference>
<evidence type="ECO:0000256" key="2">
    <source>
        <dbReference type="ARBA" id="ARBA00005179"/>
    </source>
</evidence>
<dbReference type="OrthoDB" id="2789670at2759"/>
<evidence type="ECO:0000313" key="9">
    <source>
        <dbReference type="EMBL" id="THH03763.1"/>
    </source>
</evidence>
<dbReference type="GO" id="GO:0016705">
    <property type="term" value="F:oxidoreductase activity, acting on paired donors, with incorporation or reduction of molecular oxygen"/>
    <property type="evidence" value="ECO:0007669"/>
    <property type="project" value="InterPro"/>
</dbReference>
<accession>A0A4V3XBY1</accession>
<keyword evidence="6" id="KW-0560">Oxidoreductase</keyword>
<comment type="similarity">
    <text evidence="3">Belongs to the cytochrome P450 family.</text>
</comment>
<keyword evidence="7" id="KW-0408">Iron</keyword>
<keyword evidence="5" id="KW-0479">Metal-binding</keyword>
<keyword evidence="8" id="KW-0503">Monooxygenase</keyword>
<gene>
    <name evidence="9" type="ORF">EW146_g10348</name>
</gene>
<organism evidence="9 10">
    <name type="scientific">Bondarzewia mesenterica</name>
    <dbReference type="NCBI Taxonomy" id="1095465"/>
    <lineage>
        <taxon>Eukaryota</taxon>
        <taxon>Fungi</taxon>
        <taxon>Dikarya</taxon>
        <taxon>Basidiomycota</taxon>
        <taxon>Agaricomycotina</taxon>
        <taxon>Agaricomycetes</taxon>
        <taxon>Russulales</taxon>
        <taxon>Bondarzewiaceae</taxon>
        <taxon>Bondarzewia</taxon>
    </lineage>
</organism>
<comment type="caution">
    <text evidence="9">The sequence shown here is derived from an EMBL/GenBank/DDBJ whole genome shotgun (WGS) entry which is preliminary data.</text>
</comment>
<dbReference type="InterPro" id="IPR002401">
    <property type="entry name" value="Cyt_P450_E_grp-I"/>
</dbReference>
<dbReference type="PANTHER" id="PTHR46300">
    <property type="entry name" value="P450, PUTATIVE (EUROFUNG)-RELATED-RELATED"/>
    <property type="match status" value="1"/>
</dbReference>
<reference evidence="9 10" key="1">
    <citation type="submission" date="2019-02" db="EMBL/GenBank/DDBJ databases">
        <title>Genome sequencing of the rare red list fungi Bondarzewia mesenterica.</title>
        <authorList>
            <person name="Buettner E."/>
            <person name="Kellner H."/>
        </authorList>
    </citation>
    <scope>NUCLEOTIDE SEQUENCE [LARGE SCALE GENOMIC DNA]</scope>
    <source>
        <strain evidence="9 10">DSM 108281</strain>
    </source>
</reference>
<dbReference type="SUPFAM" id="SSF48264">
    <property type="entry name" value="Cytochrome P450"/>
    <property type="match status" value="1"/>
</dbReference>
<name>A0A4V3XBY1_9AGAM</name>
<keyword evidence="10" id="KW-1185">Reference proteome</keyword>
<dbReference type="InterPro" id="IPR036396">
    <property type="entry name" value="Cyt_P450_sf"/>
</dbReference>
<keyword evidence="4" id="KW-0349">Heme</keyword>